<sequence>MDLTENIDTITKKFEENEKHMSQMATIIYKLKTKNNELKEKNTKHEENIKYMVEVIKEKDNIINMNEVIASEKYVPCYENCVIL</sequence>
<accession>A0A6C0BEU2</accession>
<name>A0A6C0BEU2_9ZZZZ</name>
<dbReference type="EMBL" id="MN739132">
    <property type="protein sequence ID" value="QHS90314.1"/>
    <property type="molecule type" value="Genomic_DNA"/>
</dbReference>
<evidence type="ECO:0000313" key="1">
    <source>
        <dbReference type="EMBL" id="QHS90314.1"/>
    </source>
</evidence>
<proteinExistence type="predicted"/>
<reference evidence="1" key="1">
    <citation type="journal article" date="2020" name="Nature">
        <title>Giant virus diversity and host interactions through global metagenomics.</title>
        <authorList>
            <person name="Schulz F."/>
            <person name="Roux S."/>
            <person name="Paez-Espino D."/>
            <person name="Jungbluth S."/>
            <person name="Walsh D.A."/>
            <person name="Denef V.J."/>
            <person name="McMahon K.D."/>
            <person name="Konstantinidis K.T."/>
            <person name="Eloe-Fadrosh E.A."/>
            <person name="Kyrpides N.C."/>
            <person name="Woyke T."/>
        </authorList>
    </citation>
    <scope>NUCLEOTIDE SEQUENCE</scope>
    <source>
        <strain evidence="1">GVMAG-M-3300010160-60</strain>
    </source>
</reference>
<protein>
    <submittedName>
        <fullName evidence="1">Uncharacterized protein</fullName>
    </submittedName>
</protein>
<organism evidence="1">
    <name type="scientific">viral metagenome</name>
    <dbReference type="NCBI Taxonomy" id="1070528"/>
    <lineage>
        <taxon>unclassified sequences</taxon>
        <taxon>metagenomes</taxon>
        <taxon>organismal metagenomes</taxon>
    </lineage>
</organism>
<dbReference type="AlphaFoldDB" id="A0A6C0BEU2"/>